<dbReference type="PANTHER" id="PTHR43270">
    <property type="entry name" value="BETA-ALA-HIS DIPEPTIDASE"/>
    <property type="match status" value="1"/>
</dbReference>
<sequence>MCRLMAYIGPPILIADVVLWPDRSIIKQSYDARERKMDSSLPYHLAHGNLNGDGFGIGWFSSAESKTSGDPTPCVFTSVTPAWNNDNLGRLSCKIVSPLIFAHVRAAYPGMPVSEQNCHPFQWGRYLWMHNGVVGGFMKIRRKLLACLSDEAYDTVQSFHSDSAISFAIFLHHLPSLQKPQSPQVLLTAMQATFATIRRVQQEASIEAISLLNFVVSDGITMVATRFASDPDEAPASLYYAEGGKYQRAADSTTANGQLDAAVSGDDIAANAQTARRTSLTGEGSYCLTHGAIGNHVALVASEPITGSTAEWVAVPAGTALVISRERNGYINIMHSPLDASQGPGQSRLDEVARSLEAVYGSIDVPRQLPDRLTNCASDWTGKRSSVDLVRDESGALEVPLVRLASCSLGDCQRIHAHEGPVLCIAVWQDQLVFTGSTDCLIKVWDLTRQQHKQPLIGHSCPVQRLLLADGLLCSIAGQIVRLWDPNTLTCQSVLHLTKTGGALWALTATHLDNQLYLLAGGQDSYVRAFPAASAECASSPAHVLPHACTKGQTGHAGAVLALAATRRYICSAGSDAMICVWHKKTLALKLVLRGHRGSVLALLALGSLLVSGGRSGLLRIWDLEALVCRRTLTGHRADVLSMAAVTPSCRPCPAASAQANGHHSRQPQPSMFATASADGTAHLWSTNCWTCLRVFQLPGDPCPEPILSCKLTCSNLYLGGSEGTVWSWPVDDLYNIHSQESAESGQSSIRPIVSKASHEPDVQGMRRLERSLREFLRIKTVSRDPELKEDCFRGAKYLCSKLEALGAEVKMCRTSDDVNPVVIGRLGRCKNKPTLCVYGHYDIQPAMEREWQTDPFELTAIDGYYYGRGTSDNKGPILAFIHAVQEMQREETTGLPVNVAFVFEGEEENGSNGFHEAVKSNLHWFEGTQAIVISNTLWVGEKTPCLTYGMRGMIALSIEVTGPVRDVHSGNEGGVFSEPLANLMHVLGHLTDEQNNVKIPGFYSHMREDTLAPALQRLDTSEEFSVSGYQASLGVPQLLNNASIETILNARWCTPTLSIVDVRTGDNTAGMADAGYRFGPTRFSVIPCSAIGNVSIRFVPDQTAEELIAALRTHVHEEFAALNSGNKIAVHVKSVGDFWDADPKSVLFKLAERAVYHEWGCLPLLVREGGTMPVASALEKLLSAPALLIPMGQASDACHLANERLRCQNLLHGKNVIKSFIKELAGHLPTCK</sequence>
<dbReference type="SUPFAM" id="SSF53187">
    <property type="entry name" value="Zn-dependent exopeptidases"/>
    <property type="match status" value="1"/>
</dbReference>
<dbReference type="GO" id="GO:0046872">
    <property type="term" value="F:metal ion binding"/>
    <property type="evidence" value="ECO:0007669"/>
    <property type="project" value="UniProtKB-KW"/>
</dbReference>
<dbReference type="InterPro" id="IPR017932">
    <property type="entry name" value="GATase_2_dom"/>
</dbReference>
<keyword evidence="2" id="KW-0645">Protease</keyword>
<evidence type="ECO:0000313" key="9">
    <source>
        <dbReference type="Proteomes" id="UP001438707"/>
    </source>
</evidence>
<dbReference type="SUPFAM" id="SSF50978">
    <property type="entry name" value="WD40 repeat-like"/>
    <property type="match status" value="1"/>
</dbReference>
<dbReference type="Pfam" id="PF01546">
    <property type="entry name" value="Peptidase_M20"/>
    <property type="match status" value="1"/>
</dbReference>
<evidence type="ECO:0000313" key="8">
    <source>
        <dbReference type="EMBL" id="KAK9816318.1"/>
    </source>
</evidence>
<dbReference type="Proteomes" id="UP001438707">
    <property type="component" value="Unassembled WGS sequence"/>
</dbReference>
<dbReference type="PROSITE" id="PS00678">
    <property type="entry name" value="WD_REPEATS_1"/>
    <property type="match status" value="1"/>
</dbReference>
<comment type="caution">
    <text evidence="8">The sequence shown here is derived from an EMBL/GenBank/DDBJ whole genome shotgun (WGS) entry which is preliminary data.</text>
</comment>
<accession>A0AAW1Q202</accession>
<keyword evidence="9" id="KW-1185">Reference proteome</keyword>
<gene>
    <name evidence="8" type="ORF">WJX74_002165</name>
</gene>
<evidence type="ECO:0000256" key="3">
    <source>
        <dbReference type="ARBA" id="ARBA00022723"/>
    </source>
</evidence>
<keyword evidence="1 6" id="KW-0853">WD repeat</keyword>
<dbReference type="GO" id="GO:0006508">
    <property type="term" value="P:proteolysis"/>
    <property type="evidence" value="ECO:0007669"/>
    <property type="project" value="UniProtKB-KW"/>
</dbReference>
<dbReference type="PROSITE" id="PS51278">
    <property type="entry name" value="GATASE_TYPE_2"/>
    <property type="match status" value="1"/>
</dbReference>
<dbReference type="PROSITE" id="PS50082">
    <property type="entry name" value="WD_REPEATS_2"/>
    <property type="match status" value="2"/>
</dbReference>
<dbReference type="Gene3D" id="3.40.630.10">
    <property type="entry name" value="Zn peptidases"/>
    <property type="match status" value="1"/>
</dbReference>
<keyword evidence="5" id="KW-0378">Hydrolase</keyword>
<dbReference type="GO" id="GO:0008233">
    <property type="term" value="F:peptidase activity"/>
    <property type="evidence" value="ECO:0007669"/>
    <property type="project" value="UniProtKB-KW"/>
</dbReference>
<dbReference type="PROSITE" id="PS50294">
    <property type="entry name" value="WD_REPEATS_REGION"/>
    <property type="match status" value="1"/>
</dbReference>
<dbReference type="GO" id="GO:0006751">
    <property type="term" value="P:glutathione catabolic process"/>
    <property type="evidence" value="ECO:0007669"/>
    <property type="project" value="TreeGrafter"/>
</dbReference>
<dbReference type="SUPFAM" id="SSF56235">
    <property type="entry name" value="N-terminal nucleophile aminohydrolases (Ntn hydrolases)"/>
    <property type="match status" value="1"/>
</dbReference>
<name>A0AAW1Q202_9CHLO</name>
<dbReference type="SMART" id="SM00320">
    <property type="entry name" value="WD40"/>
    <property type="match status" value="6"/>
</dbReference>
<proteinExistence type="predicted"/>
<keyword evidence="4" id="KW-0677">Repeat</keyword>
<dbReference type="InterPro" id="IPR001680">
    <property type="entry name" value="WD40_rpt"/>
</dbReference>
<evidence type="ECO:0000256" key="4">
    <source>
        <dbReference type="ARBA" id="ARBA00022737"/>
    </source>
</evidence>
<dbReference type="InterPro" id="IPR015943">
    <property type="entry name" value="WD40/YVTN_repeat-like_dom_sf"/>
</dbReference>
<dbReference type="InterPro" id="IPR051458">
    <property type="entry name" value="Cyt/Met_Dipeptidase"/>
</dbReference>
<feature type="repeat" description="WD" evidence="6">
    <location>
        <begin position="415"/>
        <end position="455"/>
    </location>
</feature>
<dbReference type="Gene3D" id="3.30.70.360">
    <property type="match status" value="1"/>
</dbReference>
<dbReference type="EMBL" id="JALJOS010000079">
    <property type="protein sequence ID" value="KAK9816318.1"/>
    <property type="molecule type" value="Genomic_DNA"/>
</dbReference>
<dbReference type="Gene3D" id="3.60.20.10">
    <property type="entry name" value="Glutamine Phosphoribosylpyrophosphate, subunit 1, domain 1"/>
    <property type="match status" value="1"/>
</dbReference>
<keyword evidence="3" id="KW-0479">Metal-binding</keyword>
<dbReference type="InterPro" id="IPR019775">
    <property type="entry name" value="WD40_repeat_CS"/>
</dbReference>
<evidence type="ECO:0000256" key="2">
    <source>
        <dbReference type="ARBA" id="ARBA00022670"/>
    </source>
</evidence>
<reference evidence="8 9" key="1">
    <citation type="journal article" date="2024" name="Nat. Commun.">
        <title>Phylogenomics reveals the evolutionary origins of lichenization in chlorophyte algae.</title>
        <authorList>
            <person name="Puginier C."/>
            <person name="Libourel C."/>
            <person name="Otte J."/>
            <person name="Skaloud P."/>
            <person name="Haon M."/>
            <person name="Grisel S."/>
            <person name="Petersen M."/>
            <person name="Berrin J.G."/>
            <person name="Delaux P.M."/>
            <person name="Dal Grande F."/>
            <person name="Keller J."/>
        </authorList>
    </citation>
    <scope>NUCLEOTIDE SEQUENCE [LARGE SCALE GENOMIC DNA]</scope>
    <source>
        <strain evidence="8 9">SAG 2145</strain>
    </source>
</reference>
<feature type="domain" description="Glutamine amidotransferase type-2" evidence="7">
    <location>
        <begin position="2"/>
        <end position="326"/>
    </location>
</feature>
<dbReference type="InterPro" id="IPR002933">
    <property type="entry name" value="Peptidase_M20"/>
</dbReference>
<feature type="repeat" description="WD" evidence="6">
    <location>
        <begin position="593"/>
        <end position="625"/>
    </location>
</feature>
<dbReference type="Pfam" id="PF07687">
    <property type="entry name" value="M20_dimer"/>
    <property type="match status" value="1"/>
</dbReference>
<evidence type="ECO:0000256" key="5">
    <source>
        <dbReference type="ARBA" id="ARBA00022801"/>
    </source>
</evidence>
<dbReference type="Gene3D" id="2.130.10.10">
    <property type="entry name" value="YVTN repeat-like/Quinoprotein amine dehydrogenase"/>
    <property type="match status" value="2"/>
</dbReference>
<dbReference type="PANTHER" id="PTHR43270:SF8">
    <property type="entry name" value="DI- AND TRIPEPTIDASE DUG2-RELATED"/>
    <property type="match status" value="1"/>
</dbReference>
<evidence type="ECO:0000256" key="1">
    <source>
        <dbReference type="ARBA" id="ARBA00022574"/>
    </source>
</evidence>
<dbReference type="AlphaFoldDB" id="A0AAW1Q202"/>
<dbReference type="Pfam" id="PF00400">
    <property type="entry name" value="WD40"/>
    <property type="match status" value="4"/>
</dbReference>
<protein>
    <recommendedName>
        <fullName evidence="7">Glutamine amidotransferase type-2 domain-containing protein</fullName>
    </recommendedName>
</protein>
<organism evidence="8 9">
    <name type="scientific">Apatococcus lobatus</name>
    <dbReference type="NCBI Taxonomy" id="904363"/>
    <lineage>
        <taxon>Eukaryota</taxon>
        <taxon>Viridiplantae</taxon>
        <taxon>Chlorophyta</taxon>
        <taxon>core chlorophytes</taxon>
        <taxon>Trebouxiophyceae</taxon>
        <taxon>Chlorellales</taxon>
        <taxon>Chlorellaceae</taxon>
        <taxon>Apatococcus</taxon>
    </lineage>
</organism>
<dbReference type="CDD" id="cd01908">
    <property type="entry name" value="YafJ"/>
    <property type="match status" value="1"/>
</dbReference>
<dbReference type="InterPro" id="IPR011650">
    <property type="entry name" value="Peptidase_M20_dimer"/>
</dbReference>
<evidence type="ECO:0000256" key="6">
    <source>
        <dbReference type="PROSITE-ProRule" id="PRU00221"/>
    </source>
</evidence>
<evidence type="ECO:0000259" key="7">
    <source>
        <dbReference type="PROSITE" id="PS51278"/>
    </source>
</evidence>
<dbReference type="InterPro" id="IPR036322">
    <property type="entry name" value="WD40_repeat_dom_sf"/>
</dbReference>
<dbReference type="InterPro" id="IPR029055">
    <property type="entry name" value="Ntn_hydrolases_N"/>
</dbReference>